<protein>
    <submittedName>
        <fullName evidence="2">Low molecular weight phosphatase family protein</fullName>
    </submittedName>
</protein>
<dbReference type="SUPFAM" id="SSF52788">
    <property type="entry name" value="Phosphotyrosine protein phosphatases I"/>
    <property type="match status" value="1"/>
</dbReference>
<gene>
    <name evidence="2" type="ORF">DDZ13_04250</name>
</gene>
<dbReference type="InParanoid" id="A0A317ZMW9"/>
<organism evidence="2 3">
    <name type="scientific">Coraliomargarita sinensis</name>
    <dbReference type="NCBI Taxonomy" id="2174842"/>
    <lineage>
        <taxon>Bacteria</taxon>
        <taxon>Pseudomonadati</taxon>
        <taxon>Verrucomicrobiota</taxon>
        <taxon>Opitutia</taxon>
        <taxon>Puniceicoccales</taxon>
        <taxon>Coraliomargaritaceae</taxon>
        <taxon>Coraliomargarita</taxon>
    </lineage>
</organism>
<evidence type="ECO:0000313" key="2">
    <source>
        <dbReference type="EMBL" id="PXA05179.1"/>
    </source>
</evidence>
<evidence type="ECO:0000313" key="3">
    <source>
        <dbReference type="Proteomes" id="UP000247099"/>
    </source>
</evidence>
<accession>A0A317ZMW9</accession>
<dbReference type="EMBL" id="QHJQ01000002">
    <property type="protein sequence ID" value="PXA05179.1"/>
    <property type="molecule type" value="Genomic_DNA"/>
</dbReference>
<reference evidence="2 3" key="1">
    <citation type="submission" date="2018-05" db="EMBL/GenBank/DDBJ databases">
        <title>Coraliomargarita sinensis sp. nov., isolated from a marine solar saltern.</title>
        <authorList>
            <person name="Zhou L.Y."/>
        </authorList>
    </citation>
    <scope>NUCLEOTIDE SEQUENCE [LARGE SCALE GENOMIC DNA]</scope>
    <source>
        <strain evidence="2 3">WN38</strain>
    </source>
</reference>
<comment type="caution">
    <text evidence="2">The sequence shown here is derived from an EMBL/GenBank/DDBJ whole genome shotgun (WGS) entry which is preliminary data.</text>
</comment>
<dbReference type="Proteomes" id="UP000247099">
    <property type="component" value="Unassembled WGS sequence"/>
</dbReference>
<feature type="domain" description="Phosphotyrosine protein phosphatase I" evidence="1">
    <location>
        <begin position="5"/>
        <end position="146"/>
    </location>
</feature>
<name>A0A317ZMW9_9BACT</name>
<sequence>MNDSPGILFLCTANYYRSRFAELYFNHLADLEGLAVRADSAGLEMAKWRSYNPGDLSVHTVTALAELGVALDEPYRAPRQFDPDRSRGQRLIALSQSEHRPMVQRLFPDVLDQVEFWGVEDVEFEHPETAVKLMKESIERCIEDYK</sequence>
<dbReference type="Gene3D" id="3.40.50.2300">
    <property type="match status" value="1"/>
</dbReference>
<dbReference type="Pfam" id="PF01451">
    <property type="entry name" value="LMWPc"/>
    <property type="match status" value="1"/>
</dbReference>
<keyword evidence="3" id="KW-1185">Reference proteome</keyword>
<proteinExistence type="predicted"/>
<dbReference type="InterPro" id="IPR023485">
    <property type="entry name" value="Ptyr_pPase"/>
</dbReference>
<dbReference type="AlphaFoldDB" id="A0A317ZMW9"/>
<dbReference type="InterPro" id="IPR036196">
    <property type="entry name" value="Ptyr_pPase_sf"/>
</dbReference>
<dbReference type="SMART" id="SM00226">
    <property type="entry name" value="LMWPc"/>
    <property type="match status" value="1"/>
</dbReference>
<evidence type="ECO:0000259" key="1">
    <source>
        <dbReference type="SMART" id="SM00226"/>
    </source>
</evidence>